<name>A0ABU2QFP1_9ACTN</name>
<dbReference type="EMBL" id="JAVRFB010000006">
    <property type="protein sequence ID" value="MDT0402305.1"/>
    <property type="molecule type" value="Genomic_DNA"/>
</dbReference>
<dbReference type="Gene3D" id="2.40.10.120">
    <property type="match status" value="1"/>
</dbReference>
<reference evidence="3" key="1">
    <citation type="submission" date="2023-07" db="EMBL/GenBank/DDBJ databases">
        <title>30 novel species of actinomycetes from the DSMZ collection.</title>
        <authorList>
            <person name="Nouioui I."/>
        </authorList>
    </citation>
    <scope>NUCLEOTIDE SEQUENCE [LARGE SCALE GENOMIC DNA]</scope>
    <source>
        <strain evidence="3">DSM 41635</strain>
    </source>
</reference>
<evidence type="ECO:0000256" key="1">
    <source>
        <dbReference type="SAM" id="MobiDB-lite"/>
    </source>
</evidence>
<dbReference type="Pfam" id="PF13365">
    <property type="entry name" value="Trypsin_2"/>
    <property type="match status" value="1"/>
</dbReference>
<keyword evidence="2" id="KW-0378">Hydrolase</keyword>
<dbReference type="Proteomes" id="UP001180503">
    <property type="component" value="Unassembled WGS sequence"/>
</dbReference>
<feature type="region of interest" description="Disordered" evidence="1">
    <location>
        <begin position="423"/>
        <end position="476"/>
    </location>
</feature>
<dbReference type="GO" id="GO:0006508">
    <property type="term" value="P:proteolysis"/>
    <property type="evidence" value="ECO:0007669"/>
    <property type="project" value="UniProtKB-KW"/>
</dbReference>
<dbReference type="InterPro" id="IPR027417">
    <property type="entry name" value="P-loop_NTPase"/>
</dbReference>
<feature type="compositionally biased region" description="Gly residues" evidence="1">
    <location>
        <begin position="692"/>
        <end position="709"/>
    </location>
</feature>
<feature type="region of interest" description="Disordered" evidence="1">
    <location>
        <begin position="680"/>
        <end position="721"/>
    </location>
</feature>
<dbReference type="SUPFAM" id="SSF52540">
    <property type="entry name" value="P-loop containing nucleoside triphosphate hydrolases"/>
    <property type="match status" value="1"/>
</dbReference>
<dbReference type="RefSeq" id="WP_311709828.1">
    <property type="nucleotide sequence ID" value="NZ_JAVRFB010000006.1"/>
</dbReference>
<proteinExistence type="predicted"/>
<dbReference type="PANTHER" id="PTHR43019:SF23">
    <property type="entry name" value="PROTEASE DO-LIKE 5, CHLOROPLASTIC"/>
    <property type="match status" value="1"/>
</dbReference>
<organism evidence="2 3">
    <name type="scientific">Streptomyces edwardsiae</name>
    <dbReference type="NCBI Taxonomy" id="3075527"/>
    <lineage>
        <taxon>Bacteria</taxon>
        <taxon>Bacillati</taxon>
        <taxon>Actinomycetota</taxon>
        <taxon>Actinomycetes</taxon>
        <taxon>Kitasatosporales</taxon>
        <taxon>Streptomycetaceae</taxon>
        <taxon>Streptomyces</taxon>
    </lineage>
</organism>
<evidence type="ECO:0000313" key="3">
    <source>
        <dbReference type="Proteomes" id="UP001180503"/>
    </source>
</evidence>
<dbReference type="GO" id="GO:0008233">
    <property type="term" value="F:peptidase activity"/>
    <property type="evidence" value="ECO:0007669"/>
    <property type="project" value="UniProtKB-KW"/>
</dbReference>
<accession>A0ABU2QFP1</accession>
<evidence type="ECO:0000313" key="2">
    <source>
        <dbReference type="EMBL" id="MDT0402305.1"/>
    </source>
</evidence>
<comment type="caution">
    <text evidence="2">The sequence shown here is derived from an EMBL/GenBank/DDBJ whole genome shotgun (WGS) entry which is preliminary data.</text>
</comment>
<protein>
    <submittedName>
        <fullName evidence="2">Serine protease</fullName>
    </submittedName>
</protein>
<dbReference type="InterPro" id="IPR009003">
    <property type="entry name" value="Peptidase_S1_PA"/>
</dbReference>
<sequence length="1311" mass="135598">MPYDVLVRLYDLAGRPRGTGFVADHRGTVLTGHEAVDGLPRLVLHAAGGRQCVVTADAVTPLPALGLALVRSEGLGVPPLPVTTRRGVPPGTYVRIPAGGWREARVLGTGAVTYTATDRTHLLGAALELAVGTAGRDALRLGGGAAGGPVLDATTGTVLGVLGTALRADDRDAGFAVPLPGRTGDGPLAELLAENAATVPAYGADLNAAALVELTAVTEPVGRPYVRAEPDAFERGQAAAQVGCTATSADPEPVDRPAVRAELDAFERGEAAVLGLVGPPGSGRTTQLAALAARRHRAGAPTLRLRGADLYADDGSVADAARRALNRAAALVAASRVPFPAAPEALGDLSPEHLAGLARTVGRPLLLLLDGPEEATLHRPAAWTAATARWLRATGARLVVACRAEYWEGAGFPAELLYGGGPRPAGQGLPAEPPRTGGARPDGRGFPAEPPRLDGREFPAGPPRTGGARPDGRGFPVGQPRVDGRGFPAEPPRTGALPACVTIGDLTPEEAREMRARHGVPEGAVADAVARHPLTLRMLAELRAAAAFDAPVGRDEVFSAHLDLMCLRIAVRLADGSGARGTAVRRLAAKVAGRVHEAARRSLGAGHGELDPGTFGAVFPYESGWASAVLAEGLLVPSGTTGYRFADEELADWLQGTHLDVDAALHALVHRNQYAQPAPASGYEDAVAEGTASGGGSLPDAGAGGGGGGPLPPAGRRHGVAGPTAAVLDPWTVAGPDPWAVADAEYRPAGVDLLTEEPPAGAGGGGPAALAAGRALPGGAGAGTSAPSAVAAPPPLGPVPRHRIGVVVEALLFLARRHGSPRLSSRLTDLVHALDADPGSWWAARLLGETLTRVPDAAPYTDVLRLLADRLVAWREQPRGVPPELGPAFWDGLRLPLETRCALLRRLVHADGPPCESGPRFLDAAARLLTGDPAAVLPYLIRWFEDDRPLPSTPHATVATAAQALLHTHRRAAPDALTEALADSAHRLAGQLLTALAEEEPAVMCRAVDRWAKDARPARRALAVTHGLRVAPYARDDTDRTLLRYAALALLVRAADRELHGGALALLVRDPNSRDRHLPRALERFAAGDPHLPPSALTPALDTHPEPVLDAFRARLGTADSGEAFEALADATPPVPSRTVATLVREAVARRPELTGHVAAYADGRLEAGPAARALLRALLTALLDGGPQPLRLALSGVLAAPGTPASRPLRRELLDVLLARESDPAVLEAVLRAAARTTGPEPRVLVHRAGLLLVRTTEGAARFDRCLADLADHVPGFATAVAGWLADAPREWAALIGPATRDVVENAVTA</sequence>
<dbReference type="SUPFAM" id="SSF50494">
    <property type="entry name" value="Trypsin-like serine proteases"/>
    <property type="match status" value="1"/>
</dbReference>
<keyword evidence="2" id="KW-0645">Protease</keyword>
<gene>
    <name evidence="2" type="ORF">RM528_10595</name>
</gene>
<dbReference type="PANTHER" id="PTHR43019">
    <property type="entry name" value="SERINE ENDOPROTEASE DEGS"/>
    <property type="match status" value="1"/>
</dbReference>